<evidence type="ECO:0000256" key="3">
    <source>
        <dbReference type="PROSITE-ProRule" id="PRU00023"/>
    </source>
</evidence>
<dbReference type="PROSITE" id="PS50088">
    <property type="entry name" value="ANK_REPEAT"/>
    <property type="match status" value="3"/>
</dbReference>
<feature type="region of interest" description="Disordered" evidence="4">
    <location>
        <begin position="463"/>
        <end position="546"/>
    </location>
</feature>
<feature type="repeat" description="ANK" evidence="3">
    <location>
        <begin position="40"/>
        <end position="72"/>
    </location>
</feature>
<feature type="region of interest" description="Disordered" evidence="4">
    <location>
        <begin position="170"/>
        <end position="207"/>
    </location>
</feature>
<feature type="compositionally biased region" description="Basic and acidic residues" evidence="4">
    <location>
        <begin position="528"/>
        <end position="546"/>
    </location>
</feature>
<evidence type="ECO:0000256" key="2">
    <source>
        <dbReference type="ARBA" id="ARBA00023043"/>
    </source>
</evidence>
<dbReference type="PROSITE" id="PS50297">
    <property type="entry name" value="ANK_REP_REGION"/>
    <property type="match status" value="3"/>
</dbReference>
<dbReference type="OrthoDB" id="202323at2759"/>
<keyword evidence="2 3" id="KW-0040">ANK repeat</keyword>
<dbReference type="Proteomes" id="UP000355283">
    <property type="component" value="Unassembled WGS sequence"/>
</dbReference>
<dbReference type="InterPro" id="IPR002110">
    <property type="entry name" value="Ankyrin_rpt"/>
</dbReference>
<feature type="repeat" description="ANK" evidence="3">
    <location>
        <begin position="108"/>
        <end position="140"/>
    </location>
</feature>
<dbReference type="PANTHER" id="PTHR24171">
    <property type="entry name" value="ANKYRIN REPEAT DOMAIN-CONTAINING PROTEIN 39-RELATED"/>
    <property type="match status" value="1"/>
</dbReference>
<reference evidence="5 6" key="1">
    <citation type="submission" date="2019-01" db="EMBL/GenBank/DDBJ databases">
        <title>Nuclear Genome Assembly of the Microalgal Biofuel strain Nannochloropsis salina CCMP1776.</title>
        <authorList>
            <person name="Hovde B."/>
        </authorList>
    </citation>
    <scope>NUCLEOTIDE SEQUENCE [LARGE SCALE GENOMIC DNA]</scope>
    <source>
        <strain evidence="5 6">CCMP1776</strain>
    </source>
</reference>
<dbReference type="SMART" id="SM00248">
    <property type="entry name" value="ANK"/>
    <property type="match status" value="4"/>
</dbReference>
<dbReference type="InterPro" id="IPR036770">
    <property type="entry name" value="Ankyrin_rpt-contain_sf"/>
</dbReference>
<keyword evidence="6" id="KW-1185">Reference proteome</keyword>
<comment type="caution">
    <text evidence="5">The sequence shown here is derived from an EMBL/GenBank/DDBJ whole genome shotgun (WGS) entry which is preliminary data.</text>
</comment>
<organism evidence="5 6">
    <name type="scientific">Nannochloropsis salina CCMP1776</name>
    <dbReference type="NCBI Taxonomy" id="1027361"/>
    <lineage>
        <taxon>Eukaryota</taxon>
        <taxon>Sar</taxon>
        <taxon>Stramenopiles</taxon>
        <taxon>Ochrophyta</taxon>
        <taxon>Eustigmatophyceae</taxon>
        <taxon>Eustigmatales</taxon>
        <taxon>Monodopsidaceae</taxon>
        <taxon>Microchloropsis</taxon>
        <taxon>Microchloropsis salina</taxon>
    </lineage>
</organism>
<dbReference type="AlphaFoldDB" id="A0A4D9CMA3"/>
<evidence type="ECO:0000313" key="5">
    <source>
        <dbReference type="EMBL" id="TFJ80240.1"/>
    </source>
</evidence>
<feature type="repeat" description="ANK" evidence="3">
    <location>
        <begin position="74"/>
        <end position="106"/>
    </location>
</feature>
<evidence type="ECO:0000256" key="1">
    <source>
        <dbReference type="ARBA" id="ARBA00022737"/>
    </source>
</evidence>
<keyword evidence="1" id="KW-0677">Repeat</keyword>
<feature type="compositionally biased region" description="Low complexity" evidence="4">
    <location>
        <begin position="497"/>
        <end position="510"/>
    </location>
</feature>
<protein>
    <submittedName>
        <fullName evidence="5">Uncharacterized protein</fullName>
    </submittedName>
</protein>
<dbReference type="EMBL" id="SDOX01000175">
    <property type="protein sequence ID" value="TFJ80240.1"/>
    <property type="molecule type" value="Genomic_DNA"/>
</dbReference>
<sequence length="570" mass="62247">MDDVRRVSHRIHDAAKKGRIDDVAKLLADYPQLVNDKGEDGWTPLFRACYNNHLELAKYLAENGANLGRDADDFQNTALHACCINGHRQVAEFLLTKGVDVNDHDNVGGWTPLYAASFFAWPELVRLLLEKGADPSIACKEGKTALHVVCEAGYRGEHRPTIMALLQNLPEPTEARPRDGRGRGLRGEGEREGGRTSHRHHQHYHQSLEAQARGHLALKSSSSEGGKVEIGVAGPPPYTEDGSGKRTYFPWELGSADYAWRAAGLCRGMLTRVLAEVVETGRLAALPAEATVRKGKEFEKPFVDVFDLLEAAMQVAETLETFAHEKKGGVGGRWPATMKGNDKEKAGGEVERAAANGEDDADLSLSRCSLDCNQDEGATMPLGERLKLLGIAFSVQLNPAHHPQRGETGALLACLYTVATRLSQEDVAERVHSLLAQYHSHSESKSLRLRLLRVSQIRGPLEGHERVSRRAACPGEDTDPLISTGKDAQSSERRRSPSCSSSESKDSAGAGMVGGLSGGFSPVGRGGDGGEKGERMLARAEERERSKREYLEQFKFLKEHAQDLILSDDI</sequence>
<evidence type="ECO:0000313" key="6">
    <source>
        <dbReference type="Proteomes" id="UP000355283"/>
    </source>
</evidence>
<dbReference type="PRINTS" id="PR01415">
    <property type="entry name" value="ANKYRIN"/>
</dbReference>
<gene>
    <name evidence="5" type="ORF">NSK_008383</name>
</gene>
<evidence type="ECO:0000256" key="4">
    <source>
        <dbReference type="SAM" id="MobiDB-lite"/>
    </source>
</evidence>
<dbReference type="Pfam" id="PF12796">
    <property type="entry name" value="Ank_2"/>
    <property type="match status" value="2"/>
</dbReference>
<dbReference type="Gene3D" id="1.25.40.20">
    <property type="entry name" value="Ankyrin repeat-containing domain"/>
    <property type="match status" value="1"/>
</dbReference>
<dbReference type="SUPFAM" id="SSF48403">
    <property type="entry name" value="Ankyrin repeat"/>
    <property type="match status" value="1"/>
</dbReference>
<proteinExistence type="predicted"/>
<feature type="compositionally biased region" description="Basic and acidic residues" evidence="4">
    <location>
        <begin position="173"/>
        <end position="195"/>
    </location>
</feature>
<accession>A0A4D9CMA3</accession>
<name>A0A4D9CMA3_9STRA</name>